<accession>A0A7D7L2P3</accession>
<dbReference type="CDD" id="cd06193">
    <property type="entry name" value="siderophore_interacting"/>
    <property type="match status" value="1"/>
</dbReference>
<dbReference type="InterPro" id="IPR007037">
    <property type="entry name" value="SIP_rossman_dom"/>
</dbReference>
<sequence>MTQLACVSARVTGTERLSEHLVRVRVAGEQLWTMPWGEQGPGPRADAYLKVLVPPRRGQLLDVDVSDVARWRREFMAAPPEQSGWIRTYTVRGATTVDLAGREVPELAIDVVLHGDPEHGMGPGAAWGESTLEGEDVQLLVPTGDAAWWAAWDEHRAAGQDVVLAGDETALPAVAAIVDGLDQGVRVQAGATTCAPPRRLEVAVEVPTGGDAATAAGPRALERATSSPGDRALRVRLAGGTELSWTWLPREDRARNLALELWLWARLCERTRRGWRRAEPETGSAHGTAAEDPEFVWNTASTEGRGTYWFLAAESSGVKSLRRMCVSAGVSRGDISFMGYWRLGAATE</sequence>
<dbReference type="PANTHER" id="PTHR30157">
    <property type="entry name" value="FERRIC REDUCTASE, NADPH-DEPENDENT"/>
    <property type="match status" value="1"/>
</dbReference>
<evidence type="ECO:0000313" key="3">
    <source>
        <dbReference type="EMBL" id="QMS57308.1"/>
    </source>
</evidence>
<protein>
    <submittedName>
        <fullName evidence="3">Vibriobactin utilization protein ViuB</fullName>
    </submittedName>
</protein>
<feature type="domain" description="Siderophore-interacting FAD-binding" evidence="2">
    <location>
        <begin position="11"/>
        <end position="145"/>
    </location>
</feature>
<dbReference type="Proteomes" id="UP000216825">
    <property type="component" value="Chromosome"/>
</dbReference>
<dbReference type="EMBL" id="CP059343">
    <property type="protein sequence ID" value="QMS57308.1"/>
    <property type="molecule type" value="Genomic_DNA"/>
</dbReference>
<dbReference type="InterPro" id="IPR013113">
    <property type="entry name" value="SIP_FAD-bd"/>
</dbReference>
<evidence type="ECO:0000313" key="4">
    <source>
        <dbReference type="Proteomes" id="UP000216825"/>
    </source>
</evidence>
<keyword evidence="4" id="KW-1185">Reference proteome</keyword>
<evidence type="ECO:0000259" key="2">
    <source>
        <dbReference type="Pfam" id="PF08021"/>
    </source>
</evidence>
<name>A0A7D7L2P3_KOCVA</name>
<dbReference type="Gene3D" id="2.40.30.10">
    <property type="entry name" value="Translation factors"/>
    <property type="match status" value="1"/>
</dbReference>
<dbReference type="Gene3D" id="3.40.50.80">
    <property type="entry name" value="Nucleotide-binding domain of ferredoxin-NADP reductase (FNR) module"/>
    <property type="match status" value="1"/>
</dbReference>
<dbReference type="Pfam" id="PF04954">
    <property type="entry name" value="SIP"/>
    <property type="match status" value="1"/>
</dbReference>
<reference evidence="4" key="1">
    <citation type="submission" date="2017-08" db="EMBL/GenBank/DDBJ databases">
        <title>Draft Genome Sequence of Kocuria varians 80.</title>
        <authorList>
            <person name="Minaev M."/>
            <person name="Kurbakov K.A."/>
            <person name="Solodovnikova G.I."/>
            <person name="Kuznetsova O.A."/>
            <person name="Lisitsyn A.B."/>
        </authorList>
    </citation>
    <scope>NUCLEOTIDE SEQUENCE [LARGE SCALE GENOMIC DNA]</scope>
    <source>
        <strain evidence="4">80</strain>
    </source>
</reference>
<dbReference type="RefSeq" id="WP_094394129.1">
    <property type="nucleotide sequence ID" value="NZ_CP059343.1"/>
</dbReference>
<dbReference type="Pfam" id="PF08021">
    <property type="entry name" value="FAD_binding_9"/>
    <property type="match status" value="1"/>
</dbReference>
<feature type="domain" description="SIP-like Rossmann fold" evidence="1">
    <location>
        <begin position="234"/>
        <end position="344"/>
    </location>
</feature>
<evidence type="ECO:0000259" key="1">
    <source>
        <dbReference type="Pfam" id="PF04954"/>
    </source>
</evidence>
<organism evidence="3 4">
    <name type="scientific">Kocuria varians</name>
    <name type="common">Micrococcus varians</name>
    <dbReference type="NCBI Taxonomy" id="1272"/>
    <lineage>
        <taxon>Bacteria</taxon>
        <taxon>Bacillati</taxon>
        <taxon>Actinomycetota</taxon>
        <taxon>Actinomycetes</taxon>
        <taxon>Micrococcales</taxon>
        <taxon>Micrococcaceae</taxon>
        <taxon>Kocuria</taxon>
    </lineage>
</organism>
<dbReference type="AlphaFoldDB" id="A0A7D7L2P3"/>
<dbReference type="KEGG" id="kvr:CIB50_0002043"/>
<dbReference type="PANTHER" id="PTHR30157:SF0">
    <property type="entry name" value="NADPH-DEPENDENT FERRIC-CHELATE REDUCTASE"/>
    <property type="match status" value="1"/>
</dbReference>
<dbReference type="InterPro" id="IPR039261">
    <property type="entry name" value="FNR_nucleotide-bd"/>
</dbReference>
<dbReference type="InterPro" id="IPR039374">
    <property type="entry name" value="SIP_fam"/>
</dbReference>
<reference evidence="3 4" key="2">
    <citation type="submission" date="2020-07" db="EMBL/GenBank/DDBJ databases">
        <title>Genome of starter culture bacteria Kocuria salsicia reveals its technological properties and safety for usage in meat industry.</title>
        <authorList>
            <person name="Michael M."/>
            <person name="Konstantin K."/>
            <person name="Evgenii K."/>
            <person name="Galina S."/>
            <person name="Oksana K."/>
            <person name="Andrei L."/>
        </authorList>
    </citation>
    <scope>NUCLEOTIDE SEQUENCE [LARGE SCALE GENOMIC DNA]</scope>
    <source>
        <strain evidence="3 4">80</strain>
    </source>
</reference>
<gene>
    <name evidence="3" type="primary">viuB_3</name>
    <name evidence="3" type="ORF">CIB50_0002043</name>
</gene>
<proteinExistence type="predicted"/>